<organism evidence="1">
    <name type="scientific">marine sediment metagenome</name>
    <dbReference type="NCBI Taxonomy" id="412755"/>
    <lineage>
        <taxon>unclassified sequences</taxon>
        <taxon>metagenomes</taxon>
        <taxon>ecological metagenomes</taxon>
    </lineage>
</organism>
<dbReference type="EMBL" id="LAZR01060680">
    <property type="protein sequence ID" value="KKK65183.1"/>
    <property type="molecule type" value="Genomic_DNA"/>
</dbReference>
<name>A0A0F8X8M9_9ZZZZ</name>
<proteinExistence type="predicted"/>
<feature type="non-terminal residue" evidence="1">
    <location>
        <position position="41"/>
    </location>
</feature>
<reference evidence="1" key="1">
    <citation type="journal article" date="2015" name="Nature">
        <title>Complex archaea that bridge the gap between prokaryotes and eukaryotes.</title>
        <authorList>
            <person name="Spang A."/>
            <person name="Saw J.H."/>
            <person name="Jorgensen S.L."/>
            <person name="Zaremba-Niedzwiedzka K."/>
            <person name="Martijn J."/>
            <person name="Lind A.E."/>
            <person name="van Eijk R."/>
            <person name="Schleper C."/>
            <person name="Guy L."/>
            <person name="Ettema T.J."/>
        </authorList>
    </citation>
    <scope>NUCLEOTIDE SEQUENCE</scope>
</reference>
<gene>
    <name evidence="1" type="ORF">LCGC14_2976710</name>
</gene>
<protein>
    <submittedName>
        <fullName evidence="1">Uncharacterized protein</fullName>
    </submittedName>
</protein>
<accession>A0A0F8X8M9</accession>
<sequence length="41" mass="4670">MKCPHCQIEVDEHEANRCLDAWVAEVVMDWFGPYSGATPAY</sequence>
<evidence type="ECO:0000313" key="1">
    <source>
        <dbReference type="EMBL" id="KKK65183.1"/>
    </source>
</evidence>
<dbReference type="AlphaFoldDB" id="A0A0F8X8M9"/>
<comment type="caution">
    <text evidence="1">The sequence shown here is derived from an EMBL/GenBank/DDBJ whole genome shotgun (WGS) entry which is preliminary data.</text>
</comment>